<dbReference type="InterPro" id="IPR029489">
    <property type="entry name" value="OGT/SEC/SPY_C"/>
</dbReference>
<comment type="pathway">
    <text evidence="1">Protein modification; protein glycosylation.</text>
</comment>
<keyword evidence="6" id="KW-0677">Repeat</keyword>
<evidence type="ECO:0000256" key="8">
    <source>
        <dbReference type="PROSITE-ProRule" id="PRU00339"/>
    </source>
</evidence>
<evidence type="ECO:0000256" key="9">
    <source>
        <dbReference type="SAM" id="SignalP"/>
    </source>
</evidence>
<dbReference type="Pfam" id="PF13844">
    <property type="entry name" value="Glyco_transf_41"/>
    <property type="match status" value="3"/>
</dbReference>
<dbReference type="RefSeq" id="XP_005841140.1">
    <property type="nucleotide sequence ID" value="XM_005841083.1"/>
</dbReference>
<dbReference type="PROSITE" id="PS50005">
    <property type="entry name" value="TPR"/>
    <property type="match status" value="1"/>
</dbReference>
<keyword evidence="9" id="KW-0732">Signal</keyword>
<comment type="similarity">
    <text evidence="2">Belongs to the glycosyltransferase 41 family. O-GlcNAc transferase subfamily.</text>
</comment>
<dbReference type="PaxDb" id="55529-EKX54160"/>
<protein>
    <recommendedName>
        <fullName evidence="3">protein O-GlcNAc transferase</fullName>
        <ecNumber evidence="3">2.4.1.255</ecNumber>
    </recommendedName>
</protein>
<accession>L1K125</accession>
<evidence type="ECO:0000256" key="2">
    <source>
        <dbReference type="ARBA" id="ARBA00005386"/>
    </source>
</evidence>
<dbReference type="Gene3D" id="3.40.50.11380">
    <property type="match status" value="1"/>
</dbReference>
<feature type="domain" description="O-GlcNAc transferase C-terminal" evidence="10">
    <location>
        <begin position="393"/>
        <end position="586"/>
    </location>
</feature>
<dbReference type="InterPro" id="IPR011990">
    <property type="entry name" value="TPR-like_helical_dom_sf"/>
</dbReference>
<dbReference type="GO" id="GO:0006493">
    <property type="term" value="P:protein O-linked glycosylation"/>
    <property type="evidence" value="ECO:0007669"/>
    <property type="project" value="TreeGrafter"/>
</dbReference>
<reference evidence="12" key="3">
    <citation type="submission" date="2015-06" db="UniProtKB">
        <authorList>
            <consortium name="EnsemblProtists"/>
        </authorList>
    </citation>
    <scope>IDENTIFICATION</scope>
</reference>
<evidence type="ECO:0000256" key="7">
    <source>
        <dbReference type="ARBA" id="ARBA00022803"/>
    </source>
</evidence>
<dbReference type="PANTHER" id="PTHR44998:SF1">
    <property type="entry name" value="UDP-N-ACETYLGLUCOSAMINE--PEPTIDE N-ACETYLGLUCOSAMINYLTRANSFERASE 110 KDA SUBUNIT"/>
    <property type="match status" value="1"/>
</dbReference>
<dbReference type="InterPro" id="IPR019734">
    <property type="entry name" value="TPR_rpt"/>
</dbReference>
<dbReference type="SUPFAM" id="SSF48452">
    <property type="entry name" value="TPR-like"/>
    <property type="match status" value="1"/>
</dbReference>
<dbReference type="GO" id="GO:0097363">
    <property type="term" value="F:protein O-acetylglucosaminyltransferase activity"/>
    <property type="evidence" value="ECO:0007669"/>
    <property type="project" value="UniProtKB-EC"/>
</dbReference>
<dbReference type="Gene3D" id="2.60.120.260">
    <property type="entry name" value="Galactose-binding domain-like"/>
    <property type="match status" value="1"/>
</dbReference>
<feature type="repeat" description="TPR" evidence="8">
    <location>
        <begin position="228"/>
        <end position="261"/>
    </location>
</feature>
<keyword evidence="13" id="KW-1185">Reference proteome</keyword>
<reference evidence="13" key="2">
    <citation type="submission" date="2012-11" db="EMBL/GenBank/DDBJ databases">
        <authorList>
            <person name="Kuo A."/>
            <person name="Curtis B.A."/>
            <person name="Tanifuji G."/>
            <person name="Burki F."/>
            <person name="Gruber A."/>
            <person name="Irimia M."/>
            <person name="Maruyama S."/>
            <person name="Arias M.C."/>
            <person name="Ball S.G."/>
            <person name="Gile G.H."/>
            <person name="Hirakawa Y."/>
            <person name="Hopkins J.F."/>
            <person name="Rensing S.A."/>
            <person name="Schmutz J."/>
            <person name="Symeonidi A."/>
            <person name="Elias M."/>
            <person name="Eveleigh R.J."/>
            <person name="Herman E.K."/>
            <person name="Klute M.J."/>
            <person name="Nakayama T."/>
            <person name="Obornik M."/>
            <person name="Reyes-Prieto A."/>
            <person name="Armbrust E.V."/>
            <person name="Aves S.J."/>
            <person name="Beiko R.G."/>
            <person name="Coutinho P."/>
            <person name="Dacks J.B."/>
            <person name="Durnford D.G."/>
            <person name="Fast N.M."/>
            <person name="Green B.R."/>
            <person name="Grisdale C."/>
            <person name="Hempe F."/>
            <person name="Henrissat B."/>
            <person name="Hoppner M.P."/>
            <person name="Ishida K.-I."/>
            <person name="Kim E."/>
            <person name="Koreny L."/>
            <person name="Kroth P.G."/>
            <person name="Liu Y."/>
            <person name="Malik S.-B."/>
            <person name="Maier U.G."/>
            <person name="McRose D."/>
            <person name="Mock T."/>
            <person name="Neilson J.A."/>
            <person name="Onodera N.T."/>
            <person name="Poole A.M."/>
            <person name="Pritham E.J."/>
            <person name="Richards T.A."/>
            <person name="Rocap G."/>
            <person name="Roy S.W."/>
            <person name="Sarai C."/>
            <person name="Schaack S."/>
            <person name="Shirato S."/>
            <person name="Slamovits C.H."/>
            <person name="Spencer D.F."/>
            <person name="Suzuki S."/>
            <person name="Worden A.Z."/>
            <person name="Zauner S."/>
            <person name="Barry K."/>
            <person name="Bell C."/>
            <person name="Bharti A.K."/>
            <person name="Crow J.A."/>
            <person name="Grimwood J."/>
            <person name="Kramer R."/>
            <person name="Lindquist E."/>
            <person name="Lucas S."/>
            <person name="Salamov A."/>
            <person name="McFadden G.I."/>
            <person name="Lane C.E."/>
            <person name="Keeling P.J."/>
            <person name="Gray M.W."/>
            <person name="Grigoriev I.V."/>
            <person name="Archibald J.M."/>
        </authorList>
    </citation>
    <scope>NUCLEOTIDE SEQUENCE</scope>
    <source>
        <strain evidence="13">CCMP2712</strain>
    </source>
</reference>
<dbReference type="Gene3D" id="3.40.50.2000">
    <property type="entry name" value="Glycogen Phosphorylase B"/>
    <property type="match status" value="2"/>
</dbReference>
<evidence type="ECO:0000313" key="11">
    <source>
        <dbReference type="EMBL" id="EKX54160.1"/>
    </source>
</evidence>
<dbReference type="HOGENOM" id="CLU_353933_0_0_1"/>
<dbReference type="EMBL" id="JH992968">
    <property type="protein sequence ID" value="EKX54160.1"/>
    <property type="molecule type" value="Genomic_DNA"/>
</dbReference>
<gene>
    <name evidence="11" type="ORF">GUITHDRAFT_132555</name>
</gene>
<keyword evidence="4" id="KW-0328">Glycosyltransferase</keyword>
<evidence type="ECO:0000313" key="13">
    <source>
        <dbReference type="Proteomes" id="UP000011087"/>
    </source>
</evidence>
<evidence type="ECO:0000256" key="1">
    <source>
        <dbReference type="ARBA" id="ARBA00004922"/>
    </source>
</evidence>
<dbReference type="EC" id="2.4.1.255" evidence="3"/>
<dbReference type="PANTHER" id="PTHR44998">
    <property type="match status" value="1"/>
</dbReference>
<keyword evidence="5" id="KW-0808">Transferase</keyword>
<feature type="chain" id="PRO_5008772200" description="protein O-GlcNAc transferase" evidence="9">
    <location>
        <begin position="20"/>
        <end position="794"/>
    </location>
</feature>
<evidence type="ECO:0000256" key="5">
    <source>
        <dbReference type="ARBA" id="ARBA00022679"/>
    </source>
</evidence>
<proteinExistence type="inferred from homology"/>
<feature type="signal peptide" evidence="9">
    <location>
        <begin position="1"/>
        <end position="19"/>
    </location>
</feature>
<feature type="domain" description="O-GlcNAc transferase C-terminal" evidence="10">
    <location>
        <begin position="633"/>
        <end position="677"/>
    </location>
</feature>
<dbReference type="GeneID" id="17310603"/>
<dbReference type="KEGG" id="gtt:GUITHDRAFT_132555"/>
<reference evidence="11 13" key="1">
    <citation type="journal article" date="2012" name="Nature">
        <title>Algal genomes reveal evolutionary mosaicism and the fate of nucleomorphs.</title>
        <authorList>
            <consortium name="DOE Joint Genome Institute"/>
            <person name="Curtis B.A."/>
            <person name="Tanifuji G."/>
            <person name="Burki F."/>
            <person name="Gruber A."/>
            <person name="Irimia M."/>
            <person name="Maruyama S."/>
            <person name="Arias M.C."/>
            <person name="Ball S.G."/>
            <person name="Gile G.H."/>
            <person name="Hirakawa Y."/>
            <person name="Hopkins J.F."/>
            <person name="Kuo A."/>
            <person name="Rensing S.A."/>
            <person name="Schmutz J."/>
            <person name="Symeonidi A."/>
            <person name="Elias M."/>
            <person name="Eveleigh R.J."/>
            <person name="Herman E.K."/>
            <person name="Klute M.J."/>
            <person name="Nakayama T."/>
            <person name="Obornik M."/>
            <person name="Reyes-Prieto A."/>
            <person name="Armbrust E.V."/>
            <person name="Aves S.J."/>
            <person name="Beiko R.G."/>
            <person name="Coutinho P."/>
            <person name="Dacks J.B."/>
            <person name="Durnford D.G."/>
            <person name="Fast N.M."/>
            <person name="Green B.R."/>
            <person name="Grisdale C.J."/>
            <person name="Hempel F."/>
            <person name="Henrissat B."/>
            <person name="Hoppner M.P."/>
            <person name="Ishida K."/>
            <person name="Kim E."/>
            <person name="Koreny L."/>
            <person name="Kroth P.G."/>
            <person name="Liu Y."/>
            <person name="Malik S.B."/>
            <person name="Maier U.G."/>
            <person name="McRose D."/>
            <person name="Mock T."/>
            <person name="Neilson J.A."/>
            <person name="Onodera N.T."/>
            <person name="Poole A.M."/>
            <person name="Pritham E.J."/>
            <person name="Richards T.A."/>
            <person name="Rocap G."/>
            <person name="Roy S.W."/>
            <person name="Sarai C."/>
            <person name="Schaack S."/>
            <person name="Shirato S."/>
            <person name="Slamovits C.H."/>
            <person name="Spencer D.F."/>
            <person name="Suzuki S."/>
            <person name="Worden A.Z."/>
            <person name="Zauner S."/>
            <person name="Barry K."/>
            <person name="Bell C."/>
            <person name="Bharti A.K."/>
            <person name="Crow J.A."/>
            <person name="Grimwood J."/>
            <person name="Kramer R."/>
            <person name="Lindquist E."/>
            <person name="Lucas S."/>
            <person name="Salamov A."/>
            <person name="McFadden G.I."/>
            <person name="Lane C.E."/>
            <person name="Keeling P.J."/>
            <person name="Gray M.W."/>
            <person name="Grigoriev I.V."/>
            <person name="Archibald J.M."/>
        </authorList>
    </citation>
    <scope>NUCLEOTIDE SEQUENCE</scope>
    <source>
        <strain evidence="11 13">CCMP2712</strain>
    </source>
</reference>
<dbReference type="EnsemblProtists" id="EKX54160">
    <property type="protein sequence ID" value="EKX54160"/>
    <property type="gene ID" value="GUITHDRAFT_132555"/>
</dbReference>
<name>L1K125_GUITC</name>
<evidence type="ECO:0000256" key="4">
    <source>
        <dbReference type="ARBA" id="ARBA00022676"/>
    </source>
</evidence>
<feature type="domain" description="O-GlcNAc transferase C-terminal" evidence="10">
    <location>
        <begin position="686"/>
        <end position="765"/>
    </location>
</feature>
<organism evidence="11">
    <name type="scientific">Guillardia theta (strain CCMP2712)</name>
    <name type="common">Cryptophyte</name>
    <dbReference type="NCBI Taxonomy" id="905079"/>
    <lineage>
        <taxon>Eukaryota</taxon>
        <taxon>Cryptophyceae</taxon>
        <taxon>Pyrenomonadales</taxon>
        <taxon>Geminigeraceae</taxon>
        <taxon>Guillardia</taxon>
    </lineage>
</organism>
<evidence type="ECO:0000256" key="6">
    <source>
        <dbReference type="ARBA" id="ARBA00022737"/>
    </source>
</evidence>
<sequence length="794" mass="89039">MLWLLLLLLVCSFPSPLQSSSDNSSLWPIPSDHAYGKRAFHEAEGAPGQESAMYAVDREERNGHAKTCSDSGRGVQPVLHVDLERQVFVHFVEVISKISVSPLIQPFHCRLTKIYTTKAYGKLIVEATGSEHEGAARVCAPLSRSRTFEFHCGGSARLLTVRLINSSDTLAVCDVNVWAEDPKQEEEVRGRIEELHYIGLQAAERGNAEVALRSYHLCVSWFYTRMLATCLNDAGNVYLALGRSDRALLLFRKAARLVRNTHLAPTAVTNVAMTARELCDWTDWDEVMGEQLEQIRLALRMRRALLMPYLVETYRLDPPMVLRLSEILSEETFDQVNPSVEAACEREKGLPRLQRDLREGGKEGGGGQGGAGHVHVGFYSVTGLNAARLSIGRFLQSVIALHNSSRVLEAFCYGDVEHDDGTRIYRTIAHGCSGMKNMHGMSFTQASGTLSLSSCPHLTSTSVRWQRLRSVREDKLHVMVDLTGFTHQPSFLPSTMNEGLRFRSPIHRLMAAGVAPLHVSWWGYTGTLGAEFVHYVATDVKSSPPEWSCSPLLAASAHALNHCSRSFYSEKFLYLPGSTYLVSDHAISRREVLLQHDDVGNFSLPSETPAFIQPRMEFDPHRHAVPTREEVLGLSSPSSFVLCSFNQFYKLDPEIWSTWMRIMRRAPEAVLWMLEFNGKAVSPPSSVDALWSGVPVLTLAGEGMAARVASSLVLLQQRSGVTVSRNLADYEDIAVRLLSRRDRLRALREELRQQRWQSPLFDTIRWFSLWERQIKKAVDLVLAGYYPPAHMHII</sequence>
<evidence type="ECO:0000259" key="10">
    <source>
        <dbReference type="Pfam" id="PF13844"/>
    </source>
</evidence>
<evidence type="ECO:0000313" key="12">
    <source>
        <dbReference type="EnsemblProtists" id="EKX54160"/>
    </source>
</evidence>
<dbReference type="Proteomes" id="UP000011087">
    <property type="component" value="Unassembled WGS sequence"/>
</dbReference>
<evidence type="ECO:0000256" key="3">
    <source>
        <dbReference type="ARBA" id="ARBA00011970"/>
    </source>
</evidence>
<dbReference type="AlphaFoldDB" id="L1K125"/>
<dbReference type="Gene3D" id="1.25.40.10">
    <property type="entry name" value="Tetratricopeptide repeat domain"/>
    <property type="match status" value="1"/>
</dbReference>
<dbReference type="eggNOG" id="KOG4626">
    <property type="taxonomic scope" value="Eukaryota"/>
</dbReference>
<keyword evidence="7 8" id="KW-0802">TPR repeat</keyword>